<dbReference type="HOGENOM" id="CLU_073913_3_0_1"/>
<reference evidence="1 2" key="1">
    <citation type="submission" date="2014-04" db="EMBL/GenBank/DDBJ databases">
        <authorList>
            <consortium name="DOE Joint Genome Institute"/>
            <person name="Kuo A."/>
            <person name="Kohler A."/>
            <person name="Nagy L.G."/>
            <person name="Floudas D."/>
            <person name="Copeland A."/>
            <person name="Barry K.W."/>
            <person name="Cichocki N."/>
            <person name="Veneault-Fourrey C."/>
            <person name="LaButti K."/>
            <person name="Lindquist E.A."/>
            <person name="Lipzen A."/>
            <person name="Lundell T."/>
            <person name="Morin E."/>
            <person name="Murat C."/>
            <person name="Sun H."/>
            <person name="Tunlid A."/>
            <person name="Henrissat B."/>
            <person name="Grigoriev I.V."/>
            <person name="Hibbett D.S."/>
            <person name="Martin F."/>
            <person name="Nordberg H.P."/>
            <person name="Cantor M.N."/>
            <person name="Hua S.X."/>
        </authorList>
    </citation>
    <scope>NUCLEOTIDE SEQUENCE [LARGE SCALE GENOMIC DNA]</scope>
    <source>
        <strain evidence="1 2">Foug A</strain>
    </source>
</reference>
<evidence type="ECO:0000313" key="2">
    <source>
        <dbReference type="Proteomes" id="UP000053989"/>
    </source>
</evidence>
<dbReference type="STRING" id="1036808.A0A0C3A7A2"/>
<dbReference type="Proteomes" id="UP000053989">
    <property type="component" value="Unassembled WGS sequence"/>
</dbReference>
<dbReference type="EMBL" id="KN822059">
    <property type="protein sequence ID" value="KIM60697.1"/>
    <property type="molecule type" value="Genomic_DNA"/>
</dbReference>
<name>A0A0C3A7A2_9AGAM</name>
<evidence type="ECO:0000313" key="1">
    <source>
        <dbReference type="EMBL" id="KIM60697.1"/>
    </source>
</evidence>
<proteinExistence type="predicted"/>
<feature type="non-terminal residue" evidence="1">
    <location>
        <position position="148"/>
    </location>
</feature>
<organism evidence="1 2">
    <name type="scientific">Scleroderma citrinum Foug A</name>
    <dbReference type="NCBI Taxonomy" id="1036808"/>
    <lineage>
        <taxon>Eukaryota</taxon>
        <taxon>Fungi</taxon>
        <taxon>Dikarya</taxon>
        <taxon>Basidiomycota</taxon>
        <taxon>Agaricomycotina</taxon>
        <taxon>Agaricomycetes</taxon>
        <taxon>Agaricomycetidae</taxon>
        <taxon>Boletales</taxon>
        <taxon>Sclerodermatineae</taxon>
        <taxon>Sclerodermataceae</taxon>
        <taxon>Scleroderma</taxon>
    </lineage>
</organism>
<keyword evidence="2" id="KW-1185">Reference proteome</keyword>
<reference evidence="2" key="2">
    <citation type="submission" date="2015-01" db="EMBL/GenBank/DDBJ databases">
        <title>Evolutionary Origins and Diversification of the Mycorrhizal Mutualists.</title>
        <authorList>
            <consortium name="DOE Joint Genome Institute"/>
            <consortium name="Mycorrhizal Genomics Consortium"/>
            <person name="Kohler A."/>
            <person name="Kuo A."/>
            <person name="Nagy L.G."/>
            <person name="Floudas D."/>
            <person name="Copeland A."/>
            <person name="Barry K.W."/>
            <person name="Cichocki N."/>
            <person name="Veneault-Fourrey C."/>
            <person name="LaButti K."/>
            <person name="Lindquist E.A."/>
            <person name="Lipzen A."/>
            <person name="Lundell T."/>
            <person name="Morin E."/>
            <person name="Murat C."/>
            <person name="Riley R."/>
            <person name="Ohm R."/>
            <person name="Sun H."/>
            <person name="Tunlid A."/>
            <person name="Henrissat B."/>
            <person name="Grigoriev I.V."/>
            <person name="Hibbett D.S."/>
            <person name="Martin F."/>
        </authorList>
    </citation>
    <scope>NUCLEOTIDE SEQUENCE [LARGE SCALE GENOMIC DNA]</scope>
    <source>
        <strain evidence="2">Foug A</strain>
    </source>
</reference>
<sequence>SRFSLADKLPKLHCEANTLYWAKALLKMMYDFIDQAIAYANEPPPFNIPCLRFVEAGLALAHSQPSKMPVKAKLSGTLCGAYLLEEKIEGGSAVFMKFIHNMDCGPSLDEDEEGYNVAQFLVFTQHVQYAQTSKLVFISDYQGKLSYL</sequence>
<dbReference type="InParanoid" id="A0A0C3A7A2"/>
<gene>
    <name evidence="1" type="ORF">SCLCIDRAFT_39656</name>
</gene>
<dbReference type="OrthoDB" id="301415at2759"/>
<protein>
    <recommendedName>
        <fullName evidence="3">Alpha-type protein kinase domain-containing protein</fullName>
    </recommendedName>
</protein>
<dbReference type="AlphaFoldDB" id="A0A0C3A7A2"/>
<evidence type="ECO:0008006" key="3">
    <source>
        <dbReference type="Google" id="ProtNLM"/>
    </source>
</evidence>
<accession>A0A0C3A7A2</accession>
<feature type="non-terminal residue" evidence="1">
    <location>
        <position position="1"/>
    </location>
</feature>